<dbReference type="GO" id="GO:0005886">
    <property type="term" value="C:plasma membrane"/>
    <property type="evidence" value="ECO:0007669"/>
    <property type="project" value="InterPro"/>
</dbReference>
<feature type="domain" description="Cadherin" evidence="11">
    <location>
        <begin position="105"/>
        <end position="209"/>
    </location>
</feature>
<evidence type="ECO:0000256" key="1">
    <source>
        <dbReference type="ARBA" id="ARBA00004167"/>
    </source>
</evidence>
<dbReference type="PANTHER" id="PTHR24028">
    <property type="entry name" value="CADHERIN-87A"/>
    <property type="match status" value="1"/>
</dbReference>
<evidence type="ECO:0000256" key="9">
    <source>
        <dbReference type="PROSITE-ProRule" id="PRU00043"/>
    </source>
</evidence>
<dbReference type="Proteomes" id="UP001163046">
    <property type="component" value="Unassembled WGS sequence"/>
</dbReference>
<dbReference type="Pfam" id="PF00028">
    <property type="entry name" value="Cadherin"/>
    <property type="match status" value="2"/>
</dbReference>
<dbReference type="OrthoDB" id="6252479at2759"/>
<keyword evidence="3" id="KW-0677">Repeat</keyword>
<evidence type="ECO:0000259" key="11">
    <source>
        <dbReference type="PROSITE" id="PS50268"/>
    </source>
</evidence>
<keyword evidence="13" id="KW-1185">Reference proteome</keyword>
<dbReference type="InterPro" id="IPR015919">
    <property type="entry name" value="Cadherin-like_sf"/>
</dbReference>
<evidence type="ECO:0000313" key="13">
    <source>
        <dbReference type="Proteomes" id="UP001163046"/>
    </source>
</evidence>
<gene>
    <name evidence="12" type="ORF">OS493_030181</name>
</gene>
<dbReference type="CDD" id="cd11304">
    <property type="entry name" value="Cadherin_repeat"/>
    <property type="match status" value="2"/>
</dbReference>
<keyword evidence="8" id="KW-0325">Glycoprotein</keyword>
<dbReference type="Gene3D" id="2.60.40.60">
    <property type="entry name" value="Cadherins"/>
    <property type="match status" value="2"/>
</dbReference>
<keyword evidence="5" id="KW-0130">Cell adhesion</keyword>
<feature type="transmembrane region" description="Helical" evidence="10">
    <location>
        <begin position="249"/>
        <end position="273"/>
    </location>
</feature>
<evidence type="ECO:0000256" key="5">
    <source>
        <dbReference type="ARBA" id="ARBA00022889"/>
    </source>
</evidence>
<comment type="caution">
    <text evidence="12">The sequence shown here is derived from an EMBL/GenBank/DDBJ whole genome shotgun (WGS) entry which is preliminary data.</text>
</comment>
<evidence type="ECO:0000256" key="7">
    <source>
        <dbReference type="ARBA" id="ARBA00023136"/>
    </source>
</evidence>
<proteinExistence type="predicted"/>
<dbReference type="GO" id="GO:0007156">
    <property type="term" value="P:homophilic cell adhesion via plasma membrane adhesion molecules"/>
    <property type="evidence" value="ECO:0007669"/>
    <property type="project" value="InterPro"/>
</dbReference>
<dbReference type="PROSITE" id="PS00232">
    <property type="entry name" value="CADHERIN_1"/>
    <property type="match status" value="1"/>
</dbReference>
<dbReference type="AlphaFoldDB" id="A0A9X0CPM0"/>
<dbReference type="InterPro" id="IPR050174">
    <property type="entry name" value="Protocadherin/Cadherin-CA"/>
</dbReference>
<dbReference type="SUPFAM" id="SSF49313">
    <property type="entry name" value="Cadherin-like"/>
    <property type="match status" value="2"/>
</dbReference>
<keyword evidence="4 9" id="KW-0106">Calcium</keyword>
<accession>A0A9X0CPM0</accession>
<dbReference type="FunFam" id="2.60.40.60:FF:000015">
    <property type="entry name" value="FAT atypical cadherin 1"/>
    <property type="match status" value="1"/>
</dbReference>
<keyword evidence="2 10" id="KW-0812">Transmembrane</keyword>
<dbReference type="PRINTS" id="PR00205">
    <property type="entry name" value="CADHERIN"/>
</dbReference>
<dbReference type="InterPro" id="IPR020894">
    <property type="entry name" value="Cadherin_CS"/>
</dbReference>
<evidence type="ECO:0000313" key="12">
    <source>
        <dbReference type="EMBL" id="KAJ7370751.1"/>
    </source>
</evidence>
<dbReference type="SMART" id="SM00112">
    <property type="entry name" value="CA"/>
    <property type="match status" value="2"/>
</dbReference>
<feature type="domain" description="Cadherin" evidence="11">
    <location>
        <begin position="6"/>
        <end position="103"/>
    </location>
</feature>
<evidence type="ECO:0000256" key="6">
    <source>
        <dbReference type="ARBA" id="ARBA00022989"/>
    </source>
</evidence>
<sequence>MRLCWKNSPIGTNVLRVQASDADSGRNAQLMFSLKVGNDVSPAFTIDSISGEIFTSSALDYESSSSRLFKLKIVASDNGTPRKSSFVFMYINILDVNDHCPDFNSLHSKWFNISQHTHTGTLLTVMSATDKDSGLNGEVRYSLSYASNRDGAFSVGEENGELSVVGELKAKEYRLQVVARDFGVPSCSRQTDVTVNVFAVPGVTEAPSEITTGVTEAENNTTSYSVFTKAITNEIPVSAPTKSWYKNPVIIMGISISGFIVLVVVLLVLLVILSRKWKRRIKPNAVYPLIRILASEA</sequence>
<evidence type="ECO:0000256" key="4">
    <source>
        <dbReference type="ARBA" id="ARBA00022837"/>
    </source>
</evidence>
<organism evidence="12 13">
    <name type="scientific">Desmophyllum pertusum</name>
    <dbReference type="NCBI Taxonomy" id="174260"/>
    <lineage>
        <taxon>Eukaryota</taxon>
        <taxon>Metazoa</taxon>
        <taxon>Cnidaria</taxon>
        <taxon>Anthozoa</taxon>
        <taxon>Hexacorallia</taxon>
        <taxon>Scleractinia</taxon>
        <taxon>Caryophylliina</taxon>
        <taxon>Caryophylliidae</taxon>
        <taxon>Desmophyllum</taxon>
    </lineage>
</organism>
<dbReference type="GO" id="GO:0005509">
    <property type="term" value="F:calcium ion binding"/>
    <property type="evidence" value="ECO:0007669"/>
    <property type="project" value="UniProtKB-UniRule"/>
</dbReference>
<dbReference type="PROSITE" id="PS50268">
    <property type="entry name" value="CADHERIN_2"/>
    <property type="match status" value="2"/>
</dbReference>
<comment type="subcellular location">
    <subcellularLocation>
        <location evidence="1">Membrane</location>
        <topology evidence="1">Single-pass membrane protein</topology>
    </subcellularLocation>
</comment>
<keyword evidence="7 10" id="KW-0472">Membrane</keyword>
<evidence type="ECO:0000256" key="3">
    <source>
        <dbReference type="ARBA" id="ARBA00022737"/>
    </source>
</evidence>
<name>A0A9X0CPM0_9CNID</name>
<evidence type="ECO:0000256" key="2">
    <source>
        <dbReference type="ARBA" id="ARBA00022692"/>
    </source>
</evidence>
<dbReference type="PANTHER" id="PTHR24028:SF328">
    <property type="entry name" value="CADHERIN-3"/>
    <property type="match status" value="1"/>
</dbReference>
<evidence type="ECO:0000256" key="10">
    <source>
        <dbReference type="SAM" id="Phobius"/>
    </source>
</evidence>
<dbReference type="EMBL" id="MU826857">
    <property type="protein sequence ID" value="KAJ7370751.1"/>
    <property type="molecule type" value="Genomic_DNA"/>
</dbReference>
<protein>
    <recommendedName>
        <fullName evidence="11">Cadherin domain-containing protein</fullName>
    </recommendedName>
</protein>
<dbReference type="FunFam" id="2.60.40.60:FF:000116">
    <property type="entry name" value="Dachsous cadherin-related 2"/>
    <property type="match status" value="1"/>
</dbReference>
<keyword evidence="6 10" id="KW-1133">Transmembrane helix</keyword>
<reference evidence="12" key="1">
    <citation type="submission" date="2023-01" db="EMBL/GenBank/DDBJ databases">
        <title>Genome assembly of the deep-sea coral Lophelia pertusa.</title>
        <authorList>
            <person name="Herrera S."/>
            <person name="Cordes E."/>
        </authorList>
    </citation>
    <scope>NUCLEOTIDE SEQUENCE</scope>
    <source>
        <strain evidence="12">USNM1676648</strain>
        <tissue evidence="12">Polyp</tissue>
    </source>
</reference>
<evidence type="ECO:0000256" key="8">
    <source>
        <dbReference type="ARBA" id="ARBA00023180"/>
    </source>
</evidence>
<dbReference type="InterPro" id="IPR002126">
    <property type="entry name" value="Cadherin-like_dom"/>
</dbReference>